<evidence type="ECO:0000256" key="7">
    <source>
        <dbReference type="ARBA" id="ARBA00023136"/>
    </source>
</evidence>
<keyword evidence="7 9" id="KW-0472">Membrane</keyword>
<dbReference type="GO" id="GO:0006465">
    <property type="term" value="P:signal peptide processing"/>
    <property type="evidence" value="ECO:0007669"/>
    <property type="project" value="UniProtKB-UniRule"/>
</dbReference>
<accession>A0A0H1BM92</accession>
<dbReference type="PANTHER" id="PTHR12804:SF0">
    <property type="entry name" value="SIGNAL PEPTIDASE COMPLEX SUBUNIT 3"/>
    <property type="match status" value="1"/>
</dbReference>
<evidence type="ECO:0000256" key="3">
    <source>
        <dbReference type="ARBA" id="ARBA00022692"/>
    </source>
</evidence>
<dbReference type="GO" id="GO:0005787">
    <property type="term" value="C:signal peptidase complex"/>
    <property type="evidence" value="ECO:0007669"/>
    <property type="project" value="UniProtKB-UniRule"/>
</dbReference>
<protein>
    <recommendedName>
        <fullName evidence="9">Signal peptidase subunit 3</fullName>
    </recommendedName>
</protein>
<evidence type="ECO:0000256" key="5">
    <source>
        <dbReference type="ARBA" id="ARBA00022968"/>
    </source>
</evidence>
<dbReference type="PIRSF" id="PIRSF016089">
    <property type="entry name" value="SPC22"/>
    <property type="match status" value="1"/>
</dbReference>
<dbReference type="Pfam" id="PF04573">
    <property type="entry name" value="SPC22"/>
    <property type="match status" value="2"/>
</dbReference>
<keyword evidence="6 11" id="KW-1133">Transmembrane helix</keyword>
<feature type="compositionally biased region" description="Basic residues" evidence="10">
    <location>
        <begin position="154"/>
        <end position="164"/>
    </location>
</feature>
<feature type="transmembrane region" description="Helical" evidence="11">
    <location>
        <begin position="12"/>
        <end position="32"/>
    </location>
</feature>
<evidence type="ECO:0000256" key="4">
    <source>
        <dbReference type="ARBA" id="ARBA00022824"/>
    </source>
</evidence>
<proteinExistence type="inferred from homology"/>
<feature type="compositionally biased region" description="Low complexity" evidence="10">
    <location>
        <begin position="141"/>
        <end position="153"/>
    </location>
</feature>
<keyword evidence="5" id="KW-0735">Signal-anchor</keyword>
<evidence type="ECO:0000256" key="1">
    <source>
        <dbReference type="ARBA" id="ARBA00004648"/>
    </source>
</evidence>
<dbReference type="STRING" id="2060906.A0A0H1BM92"/>
<keyword evidence="13" id="KW-1185">Reference proteome</keyword>
<feature type="region of interest" description="Disordered" evidence="10">
    <location>
        <begin position="132"/>
        <end position="164"/>
    </location>
</feature>
<name>A0A0H1BM92_9EURO</name>
<evidence type="ECO:0000313" key="13">
    <source>
        <dbReference type="Proteomes" id="UP000053573"/>
    </source>
</evidence>
<reference evidence="13" key="1">
    <citation type="journal article" date="2015" name="PLoS Genet.">
        <title>The dynamic genome and transcriptome of the human fungal pathogen Blastomyces and close relative Emmonsia.</title>
        <authorList>
            <person name="Munoz J.F."/>
            <person name="Gauthier G.M."/>
            <person name="Desjardins C.A."/>
            <person name="Gallo J.E."/>
            <person name="Holder J."/>
            <person name="Sullivan T.D."/>
            <person name="Marty A.J."/>
            <person name="Carmen J.C."/>
            <person name="Chen Z."/>
            <person name="Ding L."/>
            <person name="Gujja S."/>
            <person name="Magrini V."/>
            <person name="Misas E."/>
            <person name="Mitreva M."/>
            <person name="Priest M."/>
            <person name="Saif S."/>
            <person name="Whiston E.A."/>
            <person name="Young S."/>
            <person name="Zeng Q."/>
            <person name="Goldman W.E."/>
            <person name="Mardis E.R."/>
            <person name="Taylor J.W."/>
            <person name="McEwen J.G."/>
            <person name="Clay O.K."/>
            <person name="Klein B.S."/>
            <person name="Cuomo C.A."/>
        </authorList>
    </citation>
    <scope>NUCLEOTIDE SEQUENCE [LARGE SCALE GENOMIC DNA]</scope>
    <source>
        <strain evidence="13">UAMH 139</strain>
    </source>
</reference>
<dbReference type="OrthoDB" id="10261524at2759"/>
<dbReference type="Proteomes" id="UP000053573">
    <property type="component" value="Unassembled WGS sequence"/>
</dbReference>
<evidence type="ECO:0000256" key="8">
    <source>
        <dbReference type="ARBA" id="ARBA00045670"/>
    </source>
</evidence>
<comment type="similarity">
    <text evidence="2 9">Belongs to the SPCS3 family.</text>
</comment>
<evidence type="ECO:0000256" key="6">
    <source>
        <dbReference type="ARBA" id="ARBA00022989"/>
    </source>
</evidence>
<feature type="region of interest" description="Disordered" evidence="10">
    <location>
        <begin position="230"/>
        <end position="258"/>
    </location>
</feature>
<dbReference type="EMBL" id="LDEV01001147">
    <property type="protein sequence ID" value="KLJ12162.1"/>
    <property type="molecule type" value="Genomic_DNA"/>
</dbReference>
<evidence type="ECO:0000256" key="10">
    <source>
        <dbReference type="SAM" id="MobiDB-lite"/>
    </source>
</evidence>
<evidence type="ECO:0000313" key="12">
    <source>
        <dbReference type="EMBL" id="KLJ12162.1"/>
    </source>
</evidence>
<dbReference type="AlphaFoldDB" id="A0A0H1BM92"/>
<evidence type="ECO:0000256" key="2">
    <source>
        <dbReference type="ARBA" id="ARBA00009289"/>
    </source>
</evidence>
<dbReference type="InterPro" id="IPR007653">
    <property type="entry name" value="SPC3"/>
</dbReference>
<comment type="function">
    <text evidence="8">Essential component of the signal peptidase complex (SPC) which catalyzes the cleavage of N-terminal signal sequences from nascent proteins as they are translocated into the lumen of the endoplasmic reticulum. Essential for the SPC catalytic activity, possibly by stabilizing and positioning the active center of the complex close to the lumenal surface. Essential for viability.</text>
</comment>
<dbReference type="GO" id="GO:0045047">
    <property type="term" value="P:protein targeting to ER"/>
    <property type="evidence" value="ECO:0007669"/>
    <property type="project" value="TreeGrafter"/>
</dbReference>
<organism evidence="12 13">
    <name type="scientific">Blastomyces silverae</name>
    <dbReference type="NCBI Taxonomy" id="2060906"/>
    <lineage>
        <taxon>Eukaryota</taxon>
        <taxon>Fungi</taxon>
        <taxon>Dikarya</taxon>
        <taxon>Ascomycota</taxon>
        <taxon>Pezizomycotina</taxon>
        <taxon>Eurotiomycetes</taxon>
        <taxon>Eurotiomycetidae</taxon>
        <taxon>Onygenales</taxon>
        <taxon>Ajellomycetaceae</taxon>
        <taxon>Blastomyces</taxon>
    </lineage>
</organism>
<keyword evidence="3 11" id="KW-0812">Transmembrane</keyword>
<gene>
    <name evidence="12" type="ORF">EMPG_09590</name>
</gene>
<dbReference type="PANTHER" id="PTHR12804">
    <property type="entry name" value="MICROSOMAL SIGNAL PEPTIDASE 23 KD SUBUNIT SPC22/23"/>
    <property type="match status" value="1"/>
</dbReference>
<comment type="caution">
    <text evidence="12">The sequence shown here is derived from an EMBL/GenBank/DDBJ whole genome shotgun (WGS) entry which is preliminary data.</text>
</comment>
<comment type="subcellular location">
    <subcellularLocation>
        <location evidence="1">Endoplasmic reticulum membrane</location>
        <topology evidence="1">Single-pass type II membrane protein</topology>
    </subcellularLocation>
</comment>
<evidence type="ECO:0000256" key="9">
    <source>
        <dbReference type="PIRNR" id="PIRNR016089"/>
    </source>
</evidence>
<evidence type="ECO:0000256" key="11">
    <source>
        <dbReference type="SAM" id="Phobius"/>
    </source>
</evidence>
<keyword evidence="4 9" id="KW-0256">Endoplasmic reticulum</keyword>
<sequence length="258" mass="28308">MHSALNRIQSVFGFFTTVVFLLTALTALTVVLSPADPVTNVELSNIQVIKGRPHYYATKREEYAQIRFDLDADLTSLFNWNTKQLFVYVLASYPTTSSSPSNLTTESIIWDTIIPAAESPYSIPALTRRFFPSKKSKSSKSSKTNKNTSANSNKKSKKPGLLRLRNQKNKYQITDISGRMAERENAQLVVAWNVQPWVGALMWSPHSKVAENIGGALGGLLDMTIITGGKGGRSKPFNFPALKGSKRSEGDSSGQGSS</sequence>